<dbReference type="EMBL" id="BAABHA010000002">
    <property type="protein sequence ID" value="GAA4377515.1"/>
    <property type="molecule type" value="Genomic_DNA"/>
</dbReference>
<feature type="region of interest" description="Disordered" evidence="1">
    <location>
        <begin position="101"/>
        <end position="120"/>
    </location>
</feature>
<keyword evidence="4" id="KW-1185">Reference proteome</keyword>
<comment type="caution">
    <text evidence="3">The sequence shown here is derived from an EMBL/GenBank/DDBJ whole genome shotgun (WGS) entry which is preliminary data.</text>
</comment>
<evidence type="ECO:0000256" key="1">
    <source>
        <dbReference type="SAM" id="MobiDB-lite"/>
    </source>
</evidence>
<sequence>MKFFRLLLSVCGFLLLMAPAANAQKIIEKSAPVGSKQQVVLDLKQATTIKIRGGSGSQLRVRAAVTINQNKLNDALQLTLSTEDDRITVKSAFDEAMLRTGQPADCPESNGQTSWVSGGGNNGRNSYRVCSNVDVEIEVPEGVSLRVNTISGNIEASGLTGQLEAKSISGFVDVTWSAGQGAEVAFKTITGEVYTDQDIAFTNRKPGVPMVGYEVRGSLGKTGPLVRLESISNDVYFRKRK</sequence>
<evidence type="ECO:0000313" key="3">
    <source>
        <dbReference type="EMBL" id="GAA4377515.1"/>
    </source>
</evidence>
<feature type="chain" id="PRO_5046416598" description="Adhesin domain-containing protein" evidence="2">
    <location>
        <begin position="24"/>
        <end position="241"/>
    </location>
</feature>
<dbReference type="RefSeq" id="WP_345222385.1">
    <property type="nucleotide sequence ID" value="NZ_BAABHA010000002.1"/>
</dbReference>
<evidence type="ECO:0000313" key="4">
    <source>
        <dbReference type="Proteomes" id="UP001500454"/>
    </source>
</evidence>
<keyword evidence="2" id="KW-0732">Signal</keyword>
<accession>A0ABP8IWT9</accession>
<gene>
    <name evidence="3" type="ORF">GCM10023186_12710</name>
</gene>
<proteinExistence type="predicted"/>
<feature type="signal peptide" evidence="2">
    <location>
        <begin position="1"/>
        <end position="23"/>
    </location>
</feature>
<name>A0ABP8IWT9_9BACT</name>
<reference evidence="4" key="1">
    <citation type="journal article" date="2019" name="Int. J. Syst. Evol. Microbiol.">
        <title>The Global Catalogue of Microorganisms (GCM) 10K type strain sequencing project: providing services to taxonomists for standard genome sequencing and annotation.</title>
        <authorList>
            <consortium name="The Broad Institute Genomics Platform"/>
            <consortium name="The Broad Institute Genome Sequencing Center for Infectious Disease"/>
            <person name="Wu L."/>
            <person name="Ma J."/>
        </authorList>
    </citation>
    <scope>NUCLEOTIDE SEQUENCE [LARGE SCALE GENOMIC DNA]</scope>
    <source>
        <strain evidence="4">JCM 17924</strain>
    </source>
</reference>
<organism evidence="3 4">
    <name type="scientific">Hymenobacter koreensis</name>
    <dbReference type="NCBI Taxonomy" id="1084523"/>
    <lineage>
        <taxon>Bacteria</taxon>
        <taxon>Pseudomonadati</taxon>
        <taxon>Bacteroidota</taxon>
        <taxon>Cytophagia</taxon>
        <taxon>Cytophagales</taxon>
        <taxon>Hymenobacteraceae</taxon>
        <taxon>Hymenobacter</taxon>
    </lineage>
</organism>
<evidence type="ECO:0000256" key="2">
    <source>
        <dbReference type="SAM" id="SignalP"/>
    </source>
</evidence>
<evidence type="ECO:0008006" key="5">
    <source>
        <dbReference type="Google" id="ProtNLM"/>
    </source>
</evidence>
<protein>
    <recommendedName>
        <fullName evidence="5">Adhesin domain-containing protein</fullName>
    </recommendedName>
</protein>
<dbReference type="Proteomes" id="UP001500454">
    <property type="component" value="Unassembled WGS sequence"/>
</dbReference>